<dbReference type="AlphaFoldDB" id="A0A6S6T6W7"/>
<evidence type="ECO:0000313" key="4">
    <source>
        <dbReference type="EMBL" id="CAA6811130.1"/>
    </source>
</evidence>
<dbReference type="Pfam" id="PF00496">
    <property type="entry name" value="SBP_bac_5"/>
    <property type="match status" value="1"/>
</dbReference>
<proteinExistence type="predicted"/>
<evidence type="ECO:0000259" key="3">
    <source>
        <dbReference type="Pfam" id="PF00496"/>
    </source>
</evidence>
<dbReference type="SUPFAM" id="SSF53850">
    <property type="entry name" value="Periplasmic binding protein-like II"/>
    <property type="match status" value="1"/>
</dbReference>
<name>A0A6S6T6W7_9GAMM</name>
<dbReference type="InterPro" id="IPR000914">
    <property type="entry name" value="SBP_5_dom"/>
</dbReference>
<evidence type="ECO:0000256" key="2">
    <source>
        <dbReference type="SAM" id="SignalP"/>
    </source>
</evidence>
<dbReference type="GO" id="GO:1904680">
    <property type="term" value="F:peptide transmembrane transporter activity"/>
    <property type="evidence" value="ECO:0007669"/>
    <property type="project" value="TreeGrafter"/>
</dbReference>
<reference evidence="4" key="1">
    <citation type="submission" date="2020-01" db="EMBL/GenBank/DDBJ databases">
        <authorList>
            <person name="Meier V. D."/>
            <person name="Meier V D."/>
        </authorList>
    </citation>
    <scope>NUCLEOTIDE SEQUENCE</scope>
    <source>
        <strain evidence="4">HLG_WM_MAG_09</strain>
    </source>
</reference>
<feature type="chain" id="PRO_5027909553" evidence="2">
    <location>
        <begin position="25"/>
        <end position="618"/>
    </location>
</feature>
<feature type="signal peptide" evidence="2">
    <location>
        <begin position="1"/>
        <end position="24"/>
    </location>
</feature>
<gene>
    <name evidence="4" type="ORF">HELGO_WM33245</name>
</gene>
<dbReference type="CDD" id="cd08497">
    <property type="entry name" value="MbnE-like"/>
    <property type="match status" value="1"/>
</dbReference>
<organism evidence="4">
    <name type="scientific">uncultured Thiotrichaceae bacterium</name>
    <dbReference type="NCBI Taxonomy" id="298394"/>
    <lineage>
        <taxon>Bacteria</taxon>
        <taxon>Pseudomonadati</taxon>
        <taxon>Pseudomonadota</taxon>
        <taxon>Gammaproteobacteria</taxon>
        <taxon>Thiotrichales</taxon>
        <taxon>Thiotrichaceae</taxon>
        <taxon>environmental samples</taxon>
    </lineage>
</organism>
<dbReference type="Gene3D" id="3.40.190.10">
    <property type="entry name" value="Periplasmic binding protein-like II"/>
    <property type="match status" value="1"/>
</dbReference>
<feature type="domain" description="Solute-binding protein family 5" evidence="3">
    <location>
        <begin position="105"/>
        <end position="512"/>
    </location>
</feature>
<keyword evidence="1 2" id="KW-0732">Signal</keyword>
<dbReference type="GO" id="GO:0030288">
    <property type="term" value="C:outer membrane-bounded periplasmic space"/>
    <property type="evidence" value="ECO:0007669"/>
    <property type="project" value="TreeGrafter"/>
</dbReference>
<dbReference type="EMBL" id="CACVAT010000164">
    <property type="protein sequence ID" value="CAA6811130.1"/>
    <property type="molecule type" value="Genomic_DNA"/>
</dbReference>
<dbReference type="InterPro" id="IPR039424">
    <property type="entry name" value="SBP_5"/>
</dbReference>
<protein>
    <submittedName>
        <fullName evidence="4">ABC transporter, periplasmic substrate-binding protein</fullName>
    </submittedName>
</protein>
<accession>A0A6S6T6W7</accession>
<dbReference type="Gene3D" id="3.10.105.10">
    <property type="entry name" value="Dipeptide-binding Protein, Domain 3"/>
    <property type="match status" value="1"/>
</dbReference>
<dbReference type="InterPro" id="IPR030678">
    <property type="entry name" value="Peptide/Ni-bd"/>
</dbReference>
<dbReference type="PANTHER" id="PTHR30290">
    <property type="entry name" value="PERIPLASMIC BINDING COMPONENT OF ABC TRANSPORTER"/>
    <property type="match status" value="1"/>
</dbReference>
<dbReference type="PANTHER" id="PTHR30290:SF64">
    <property type="entry name" value="ABC TRANSPORTER PERIPLASMIC BINDING PROTEIN"/>
    <property type="match status" value="1"/>
</dbReference>
<evidence type="ECO:0000256" key="1">
    <source>
        <dbReference type="ARBA" id="ARBA00022729"/>
    </source>
</evidence>
<dbReference type="GO" id="GO:0042884">
    <property type="term" value="P:microcin transport"/>
    <property type="evidence" value="ECO:0007669"/>
    <property type="project" value="TreeGrafter"/>
</dbReference>
<dbReference type="PIRSF" id="PIRSF002741">
    <property type="entry name" value="MppA"/>
    <property type="match status" value="1"/>
</dbReference>
<dbReference type="GO" id="GO:0015833">
    <property type="term" value="P:peptide transport"/>
    <property type="evidence" value="ECO:0007669"/>
    <property type="project" value="TreeGrafter"/>
</dbReference>
<dbReference type="GO" id="GO:0043190">
    <property type="term" value="C:ATP-binding cassette (ABC) transporter complex"/>
    <property type="evidence" value="ECO:0007669"/>
    <property type="project" value="InterPro"/>
</dbReference>
<sequence>MKSILHLLPAFALALSLSPLFVQAAEPEIIEATTIALRGKPHYPPDFKHFDYVNPDAPQGGKIVSWTRGTFDSFNAYTTQGDASLGVRALMDTLMTSSDDDQTVFYPLIARSISYASDYSWITFNIDERARFSDGKPIRPEDVKFSFYKLIEEGLPGLKAIYGFVDKIEVLDGNKVKFFIKDGEGDRERLNILRLCGFSVFPEHFWKDHRLDEPVKVVPVSSSAYVISDFEFGKFEVISRLKDYWGNDLPSNQGRLTFDTLQLDYYRDETVAFEAFKAGKIDKWREWISKRWATDYTFPAIEEGTVIKTEIPHQVPLSTQGYVFNMQREIFQDLRVRKAITYLLDFEWMNKNLFYGQYQRANSYFGNTEYQAKGLPSEAELEFLNQIKDKIPASVFTEELKLPTTDGNGNMRSNLRQALRLFKEAGWVVKDQKLVSEKTGKQFTFEMLLYQKSSEKLVLAFNKNLKKAGIKMDIRTVDVAQYQKRTTNYDFDMVSGGYRPYHYPNTLLRRQWHSENLNSSWQENGLSDPTIDWLMDEVLKYQEDKDADKLLALGRAIDRVLMHNYYIVPQWNISMYRVAYWDKFGRPDQIPRYSLDGAGEVGELTSWWVDPAKVDKLK</sequence>